<sequence length="73" mass="7983">NDHLQILSPVMLQLEQPQLIQSRDPFTSEPLCTVPLQTTLSATTISTCQRWSTGSVCGGPPASITDWLRVFGL</sequence>
<reference evidence="1 2" key="1">
    <citation type="submission" date="2021-06" db="EMBL/GenBank/DDBJ databases">
        <authorList>
            <person name="Palmer J.M."/>
        </authorList>
    </citation>
    <scope>NUCLEOTIDE SEQUENCE [LARGE SCALE GENOMIC DNA]</scope>
    <source>
        <strain evidence="1 2">XC_2019</strain>
        <tissue evidence="1">Muscle</tissue>
    </source>
</reference>
<dbReference type="EMBL" id="JAHRIN010054368">
    <property type="protein sequence ID" value="MEQ2210756.1"/>
    <property type="molecule type" value="Genomic_DNA"/>
</dbReference>
<name>A0ABV0RSU7_9TELE</name>
<proteinExistence type="predicted"/>
<organism evidence="1 2">
    <name type="scientific">Xenoophorus captivus</name>
    <dbReference type="NCBI Taxonomy" id="1517983"/>
    <lineage>
        <taxon>Eukaryota</taxon>
        <taxon>Metazoa</taxon>
        <taxon>Chordata</taxon>
        <taxon>Craniata</taxon>
        <taxon>Vertebrata</taxon>
        <taxon>Euteleostomi</taxon>
        <taxon>Actinopterygii</taxon>
        <taxon>Neopterygii</taxon>
        <taxon>Teleostei</taxon>
        <taxon>Neoteleostei</taxon>
        <taxon>Acanthomorphata</taxon>
        <taxon>Ovalentaria</taxon>
        <taxon>Atherinomorphae</taxon>
        <taxon>Cyprinodontiformes</taxon>
        <taxon>Goodeidae</taxon>
        <taxon>Xenoophorus</taxon>
    </lineage>
</organism>
<dbReference type="Proteomes" id="UP001434883">
    <property type="component" value="Unassembled WGS sequence"/>
</dbReference>
<protein>
    <submittedName>
        <fullName evidence="1">Uncharacterized protein</fullName>
    </submittedName>
</protein>
<evidence type="ECO:0000313" key="1">
    <source>
        <dbReference type="EMBL" id="MEQ2210756.1"/>
    </source>
</evidence>
<evidence type="ECO:0000313" key="2">
    <source>
        <dbReference type="Proteomes" id="UP001434883"/>
    </source>
</evidence>
<keyword evidence="2" id="KW-1185">Reference proteome</keyword>
<accession>A0ABV0RSU7</accession>
<feature type="non-terminal residue" evidence="1">
    <location>
        <position position="1"/>
    </location>
</feature>
<comment type="caution">
    <text evidence="1">The sequence shown here is derived from an EMBL/GenBank/DDBJ whole genome shotgun (WGS) entry which is preliminary data.</text>
</comment>
<gene>
    <name evidence="1" type="ORF">XENOCAPTIV_018795</name>
</gene>